<evidence type="ECO:0000256" key="1">
    <source>
        <dbReference type="SAM" id="MobiDB-lite"/>
    </source>
</evidence>
<keyword evidence="2" id="KW-0812">Transmembrane</keyword>
<evidence type="ECO:0000313" key="5">
    <source>
        <dbReference type="Proteomes" id="UP000644507"/>
    </source>
</evidence>
<reference evidence="4" key="1">
    <citation type="journal article" date="2014" name="Int. J. Syst. Evol. Microbiol.">
        <title>Complete genome sequence of Corynebacterium casei LMG S-19264T (=DSM 44701T), isolated from a smear-ripened cheese.</title>
        <authorList>
            <consortium name="US DOE Joint Genome Institute (JGI-PGF)"/>
            <person name="Walter F."/>
            <person name="Albersmeier A."/>
            <person name="Kalinowski J."/>
            <person name="Ruckert C."/>
        </authorList>
    </citation>
    <scope>NUCLEOTIDE SEQUENCE</scope>
    <source>
        <strain evidence="4">KCTC 12988</strain>
    </source>
</reference>
<evidence type="ECO:0000259" key="3">
    <source>
        <dbReference type="Pfam" id="PF03703"/>
    </source>
</evidence>
<dbReference type="Gene3D" id="2.40.50.100">
    <property type="match status" value="1"/>
</dbReference>
<name>A0A918WKW5_9BACT</name>
<dbReference type="Proteomes" id="UP000644507">
    <property type="component" value="Unassembled WGS sequence"/>
</dbReference>
<feature type="domain" description="YdbS-like PH" evidence="3">
    <location>
        <begin position="62"/>
        <end position="123"/>
    </location>
</feature>
<gene>
    <name evidence="4" type="ORF">GCM10007100_21870</name>
</gene>
<protein>
    <recommendedName>
        <fullName evidence="3">YdbS-like PH domain-containing protein</fullName>
    </recommendedName>
</protein>
<accession>A0A918WKW5</accession>
<organism evidence="4 5">
    <name type="scientific">Roseibacillus persicicus</name>
    <dbReference type="NCBI Taxonomy" id="454148"/>
    <lineage>
        <taxon>Bacteria</taxon>
        <taxon>Pseudomonadati</taxon>
        <taxon>Verrucomicrobiota</taxon>
        <taxon>Verrucomicrobiia</taxon>
        <taxon>Verrucomicrobiales</taxon>
        <taxon>Verrucomicrobiaceae</taxon>
        <taxon>Roseibacillus</taxon>
    </lineage>
</organism>
<dbReference type="InterPro" id="IPR005182">
    <property type="entry name" value="YdbS-like_PH"/>
</dbReference>
<comment type="caution">
    <text evidence="4">The sequence shown here is derived from an EMBL/GenBank/DDBJ whole genome shotgun (WGS) entry which is preliminary data.</text>
</comment>
<keyword evidence="2" id="KW-1133">Transmembrane helix</keyword>
<sequence length="485" mass="52767">MKPQLISRLPWLAYLVPVLALSAGIATLTLSAKLNLPNLLGIGLVVGGVVGILKLGLYGLTHKVMVTGEKIAARRGLFTVSRVEFPASAVSNIETEKNLLGLLFGYGRLKICGSGGTQSEPFLIADVDHFRDEALRILRSGGRDEGVMKAEKQGVSATGESAEKQGPTLQSARKQKVSDFGPLSQRRVPGERKRFDFPVGTYFDNGDGTVTHEESQLTWVRAPWGMAWNGSAFEGEPILMDWSTATRLFGEGEEIGFAGAELYGEQLMKSAYSKGYKAGRCAVSFAGQSDWRLPTAAELDCMAAYLSFRDPRREQLPDWVGRNWSWAGLDNRAAMQRLFPEWSRNQVNLWTATGVGAGTAYGFDGRFPVGDLKCQLELGVMLVRKSSAAELSAMPSMDEAIEYEGWTSASRDGEVVFAEGEFPKVGDQVGGGDLFAFLKSIDPMSSAMIESPQTYARDGVIEEIAVAEGEKVRAGKRLVRVRPTQ</sequence>
<dbReference type="AlphaFoldDB" id="A0A918WKW5"/>
<keyword evidence="2" id="KW-0472">Membrane</keyword>
<feature type="transmembrane region" description="Helical" evidence="2">
    <location>
        <begin position="12"/>
        <end position="32"/>
    </location>
</feature>
<proteinExistence type="predicted"/>
<dbReference type="EMBL" id="BMXI01000008">
    <property type="protein sequence ID" value="GHC54916.1"/>
    <property type="molecule type" value="Genomic_DNA"/>
</dbReference>
<dbReference type="Pfam" id="PF03703">
    <property type="entry name" value="bPH_2"/>
    <property type="match status" value="1"/>
</dbReference>
<evidence type="ECO:0000313" key="4">
    <source>
        <dbReference type="EMBL" id="GHC54916.1"/>
    </source>
</evidence>
<reference evidence="4" key="2">
    <citation type="submission" date="2020-09" db="EMBL/GenBank/DDBJ databases">
        <authorList>
            <person name="Sun Q."/>
            <person name="Kim S."/>
        </authorList>
    </citation>
    <scope>NUCLEOTIDE SEQUENCE</scope>
    <source>
        <strain evidence="4">KCTC 12988</strain>
    </source>
</reference>
<dbReference type="RefSeq" id="WP_189569984.1">
    <property type="nucleotide sequence ID" value="NZ_BMXI01000008.1"/>
</dbReference>
<feature type="region of interest" description="Disordered" evidence="1">
    <location>
        <begin position="146"/>
        <end position="185"/>
    </location>
</feature>
<evidence type="ECO:0000256" key="2">
    <source>
        <dbReference type="SAM" id="Phobius"/>
    </source>
</evidence>
<keyword evidence="5" id="KW-1185">Reference proteome</keyword>
<feature type="transmembrane region" description="Helical" evidence="2">
    <location>
        <begin position="38"/>
        <end position="60"/>
    </location>
</feature>